<name>A0A9X6RJL6_HYPEX</name>
<sequence length="335" mass="37568">MASKGSKSKDNNGSKESSIVSKASSDSKAKGGATSPHASKPGKGKLGAAEKQKLEEENNAREQERLRRASPDGFGICLNDYSELLTCQIDQLSDTCARIFRYSNSGHNHKNAFLDHLYVRALRDFREFAKDEETLKRITHIFLSLLQVFSKEFLDMFEVLDVMGVGYAAFQQPPTPQSTKSMQDVMSYFLETYICNYNLYRFVLTTDVIPIYKVGKVTVRLPNVDPFSDTTLCPLAEAIPQKEEKIKTVPVIPELLPSEKANEKALQGTAVELLVQVIQIAKASEMALEKTAFPSDLDVQFVLERVAKVKLIAFQKEVEEAIRKREHILAEKVIK</sequence>
<keyword evidence="3" id="KW-1185">Reference proteome</keyword>
<evidence type="ECO:0000256" key="1">
    <source>
        <dbReference type="SAM" id="MobiDB-lite"/>
    </source>
</evidence>
<dbReference type="AlphaFoldDB" id="A0A9X6RJL6"/>
<feature type="region of interest" description="Disordered" evidence="1">
    <location>
        <begin position="1"/>
        <end position="66"/>
    </location>
</feature>
<reference evidence="3" key="1">
    <citation type="submission" date="2017-01" db="EMBL/GenBank/DDBJ databases">
        <title>Comparative genomics of anhydrobiosis in the tardigrade Hypsibius dujardini.</title>
        <authorList>
            <person name="Yoshida Y."/>
            <person name="Koutsovoulos G."/>
            <person name="Laetsch D."/>
            <person name="Stevens L."/>
            <person name="Kumar S."/>
            <person name="Horikawa D."/>
            <person name="Ishino K."/>
            <person name="Komine S."/>
            <person name="Tomita M."/>
            <person name="Blaxter M."/>
            <person name="Arakawa K."/>
        </authorList>
    </citation>
    <scope>NUCLEOTIDE SEQUENCE [LARGE SCALE GENOMIC DNA]</scope>
    <source>
        <strain evidence="3">Z151</strain>
    </source>
</reference>
<protein>
    <submittedName>
        <fullName evidence="2">Uncharacterized protein</fullName>
    </submittedName>
</protein>
<accession>A0A9X6RJL6</accession>
<organism evidence="2 3">
    <name type="scientific">Hypsibius exemplaris</name>
    <name type="common">Freshwater tardigrade</name>
    <dbReference type="NCBI Taxonomy" id="2072580"/>
    <lineage>
        <taxon>Eukaryota</taxon>
        <taxon>Metazoa</taxon>
        <taxon>Ecdysozoa</taxon>
        <taxon>Tardigrada</taxon>
        <taxon>Eutardigrada</taxon>
        <taxon>Parachela</taxon>
        <taxon>Hypsibioidea</taxon>
        <taxon>Hypsibiidae</taxon>
        <taxon>Hypsibius</taxon>
    </lineage>
</organism>
<feature type="compositionally biased region" description="Basic and acidic residues" evidence="1">
    <location>
        <begin position="48"/>
        <end position="66"/>
    </location>
</feature>
<dbReference type="Proteomes" id="UP000192578">
    <property type="component" value="Unassembled WGS sequence"/>
</dbReference>
<dbReference type="EMBL" id="MTYJ01000180">
    <property type="protein sequence ID" value="OWA50029.1"/>
    <property type="molecule type" value="Genomic_DNA"/>
</dbReference>
<feature type="compositionally biased region" description="Low complexity" evidence="1">
    <location>
        <begin position="14"/>
        <end position="35"/>
    </location>
</feature>
<evidence type="ECO:0000313" key="3">
    <source>
        <dbReference type="Proteomes" id="UP000192578"/>
    </source>
</evidence>
<dbReference type="OrthoDB" id="10583879at2759"/>
<comment type="caution">
    <text evidence="2">The sequence shown here is derived from an EMBL/GenBank/DDBJ whole genome shotgun (WGS) entry which is preliminary data.</text>
</comment>
<proteinExistence type="predicted"/>
<evidence type="ECO:0000313" key="2">
    <source>
        <dbReference type="EMBL" id="OWA50029.1"/>
    </source>
</evidence>
<gene>
    <name evidence="2" type="ORF">BV898_14560</name>
</gene>